<organism evidence="1 2">
    <name type="scientific">Marinobacter salarius</name>
    <dbReference type="NCBI Taxonomy" id="1420917"/>
    <lineage>
        <taxon>Bacteria</taxon>
        <taxon>Pseudomonadati</taxon>
        <taxon>Pseudomonadota</taxon>
        <taxon>Gammaproteobacteria</taxon>
        <taxon>Pseudomonadales</taxon>
        <taxon>Marinobacteraceae</taxon>
        <taxon>Marinobacter</taxon>
    </lineage>
</organism>
<dbReference type="InterPro" id="IPR007554">
    <property type="entry name" value="Glycerophosphate_synth"/>
</dbReference>
<dbReference type="SUPFAM" id="SSF53756">
    <property type="entry name" value="UDP-Glycosyltransferase/glycogen phosphorylase"/>
    <property type="match status" value="1"/>
</dbReference>
<protein>
    <submittedName>
        <fullName evidence="1">CDP-glycerol glycerophosphotransferase, TagB/SpsB family</fullName>
    </submittedName>
</protein>
<dbReference type="EMBL" id="FOTV01000033">
    <property type="protein sequence ID" value="SFM12930.1"/>
    <property type="molecule type" value="Genomic_DNA"/>
</dbReference>
<gene>
    <name evidence="1" type="ORF">SAMN04487868_13311</name>
</gene>
<keyword evidence="2" id="KW-1185">Reference proteome</keyword>
<accession>A0ABY1FUI1</accession>
<sequence length="356" mass="40696">MRRYLLFVNQPYSYSILRPLQEEIRKRGDDAAWFVAGCSAAPLLPDEHRLTTVKGVMEYDACATFAPGDWVPYFFPGIKVEVFHGLARNKRGHSSEDESDHYRIRGFFDLYCTHASKDTKKFGELAQQYKYFSVAKTGWPKLDPLFDNRHTGERLRNEGERPVVFFASTFSRSVTAAPQLLSTIANLSQNDRWQFIVTLHPKMDPAITDQYRALAGPNLRFVESHEDLLPILPEADVMLCDTSSIMFEFMFLDRPVVTLNTKMPGPYLIDVNSPDRVEQALETALGRPPELMSAARALCDELHGFRDGKSSARVIDAVDEFLTGEKGELRGKPLNILRKIKVRRRLKRELRKSAEY</sequence>
<dbReference type="Proteomes" id="UP000199211">
    <property type="component" value="Unassembled WGS sequence"/>
</dbReference>
<dbReference type="PIRSF" id="PIRSF028458">
    <property type="entry name" value="UCP028458_glyceroPtfrase"/>
    <property type="match status" value="1"/>
</dbReference>
<dbReference type="InterPro" id="IPR016886">
    <property type="entry name" value="UCP028458_glyceroPtfrase"/>
</dbReference>
<dbReference type="Gene3D" id="3.40.50.12580">
    <property type="match status" value="1"/>
</dbReference>
<comment type="caution">
    <text evidence="1">The sequence shown here is derived from an EMBL/GenBank/DDBJ whole genome shotgun (WGS) entry which is preliminary data.</text>
</comment>
<evidence type="ECO:0000313" key="2">
    <source>
        <dbReference type="Proteomes" id="UP000199211"/>
    </source>
</evidence>
<name>A0ABY1FUI1_9GAMM</name>
<evidence type="ECO:0000313" key="1">
    <source>
        <dbReference type="EMBL" id="SFM12930.1"/>
    </source>
</evidence>
<dbReference type="Pfam" id="PF04464">
    <property type="entry name" value="Glyphos_transf"/>
    <property type="match status" value="1"/>
</dbReference>
<dbReference type="InterPro" id="IPR043148">
    <property type="entry name" value="TagF_C"/>
</dbReference>
<reference evidence="1 2" key="1">
    <citation type="submission" date="2016-10" db="EMBL/GenBank/DDBJ databases">
        <authorList>
            <person name="Varghese N."/>
            <person name="Submissions S."/>
        </authorList>
    </citation>
    <scope>NUCLEOTIDE SEQUENCE [LARGE SCALE GENOMIC DNA]</scope>
    <source>
        <strain evidence="1 2">DSM 26291</strain>
    </source>
</reference>
<dbReference type="RefSeq" id="WP_036203465.1">
    <property type="nucleotide sequence ID" value="NZ_FOTV01000033.1"/>
</dbReference>
<proteinExistence type="predicted"/>